<proteinExistence type="predicted"/>
<dbReference type="RefSeq" id="WP_068225664.1">
    <property type="nucleotide sequence ID" value="NZ_CP014873.1"/>
</dbReference>
<dbReference type="AlphaFoldDB" id="A0A192H1V2"/>
<gene>
    <name evidence="1" type="ORF">AYR53_05185</name>
</gene>
<keyword evidence="2" id="KW-1185">Reference proteome</keyword>
<name>A0A192H1V2_9LACO</name>
<dbReference type="OrthoDB" id="2294834at2"/>
<dbReference type="EMBL" id="CP014873">
    <property type="protein sequence ID" value="ANK62217.1"/>
    <property type="molecule type" value="Genomic_DNA"/>
</dbReference>
<dbReference type="KEGG" id="lbt:AYR52_08815"/>
<protein>
    <submittedName>
        <fullName evidence="1">Uncharacterized protein</fullName>
    </submittedName>
</protein>
<sequence>MQNFRINFTNKVRTDRVVIGYTATTRTQDGRQRIIYHGEQDYYRDVVPLIFLESGAAAVEAIGQVIKGIDTDYVLSEVIFAVPQNTAILTVPSFMSFTRYLTDNGYLSRVLTHATAEGQIVDTKFSQELRLG</sequence>
<accession>A0A192H1V2</accession>
<reference evidence="1 2" key="1">
    <citation type="submission" date="2016-03" db="EMBL/GenBank/DDBJ databases">
        <title>Pediococcus and Lactobacillus from brewery environment - whole genome sequencing and assembly.</title>
        <authorList>
            <person name="Behr J."/>
            <person name="Geissler A.J."/>
            <person name="Vogel R.F."/>
        </authorList>
    </citation>
    <scope>NUCLEOTIDE SEQUENCE [LARGE SCALE GENOMIC DNA]</scope>
    <source>
        <strain evidence="1 2">TMW 1.1989</strain>
    </source>
</reference>
<organism evidence="1 2">
    <name type="scientific">Loigolactobacillus backii</name>
    <dbReference type="NCBI Taxonomy" id="375175"/>
    <lineage>
        <taxon>Bacteria</taxon>
        <taxon>Bacillati</taxon>
        <taxon>Bacillota</taxon>
        <taxon>Bacilli</taxon>
        <taxon>Lactobacillales</taxon>
        <taxon>Lactobacillaceae</taxon>
        <taxon>Loigolactobacillus</taxon>
    </lineage>
</organism>
<evidence type="ECO:0000313" key="2">
    <source>
        <dbReference type="Proteomes" id="UP000078582"/>
    </source>
</evidence>
<evidence type="ECO:0000313" key="1">
    <source>
        <dbReference type="EMBL" id="ANK62217.1"/>
    </source>
</evidence>
<dbReference type="Proteomes" id="UP000078582">
    <property type="component" value="Chromosome"/>
</dbReference>
<dbReference type="STRING" id="375175.AYR53_05185"/>
<dbReference type="GeneID" id="42981639"/>